<dbReference type="PROSITE" id="PS00107">
    <property type="entry name" value="PROTEIN_KINASE_ATP"/>
    <property type="match status" value="1"/>
</dbReference>
<keyword evidence="1 3" id="KW-0547">Nucleotide-binding</keyword>
<protein>
    <recommendedName>
        <fullName evidence="5">Protein kinase domain-containing protein</fullName>
    </recommendedName>
</protein>
<dbReference type="AlphaFoldDB" id="A0A8S1K9A2"/>
<evidence type="ECO:0000313" key="6">
    <source>
        <dbReference type="EMBL" id="CAD8047058.1"/>
    </source>
</evidence>
<evidence type="ECO:0000259" key="5">
    <source>
        <dbReference type="PROSITE" id="PS50011"/>
    </source>
</evidence>
<dbReference type="PROSITE" id="PS00108">
    <property type="entry name" value="PROTEIN_KINASE_ST"/>
    <property type="match status" value="1"/>
</dbReference>
<proteinExistence type="inferred from homology"/>
<evidence type="ECO:0000256" key="2">
    <source>
        <dbReference type="ARBA" id="ARBA00022840"/>
    </source>
</evidence>
<keyword evidence="2 3" id="KW-0067">ATP-binding</keyword>
<dbReference type="PROSITE" id="PS50011">
    <property type="entry name" value="PROTEIN_KINASE_DOM"/>
    <property type="match status" value="1"/>
</dbReference>
<dbReference type="SMART" id="SM00220">
    <property type="entry name" value="S_TKc"/>
    <property type="match status" value="1"/>
</dbReference>
<evidence type="ECO:0000256" key="4">
    <source>
        <dbReference type="RuleBase" id="RU000304"/>
    </source>
</evidence>
<keyword evidence="4" id="KW-0723">Serine/threonine-protein kinase</keyword>
<dbReference type="GO" id="GO:0005737">
    <property type="term" value="C:cytoplasm"/>
    <property type="evidence" value="ECO:0007669"/>
    <property type="project" value="TreeGrafter"/>
</dbReference>
<comment type="caution">
    <text evidence="6">The sequence shown here is derived from an EMBL/GenBank/DDBJ whole genome shotgun (WGS) entry which is preliminary data.</text>
</comment>
<name>A0A8S1K9A2_PARPR</name>
<dbReference type="GO" id="GO:0005524">
    <property type="term" value="F:ATP binding"/>
    <property type="evidence" value="ECO:0007669"/>
    <property type="project" value="UniProtKB-UniRule"/>
</dbReference>
<sequence length="497" mass="57144">MDSIDYKEAKFKFLGIRKHFFIDVTYHITVFDEIVIMGRTADCQNPKYRIKLSLDTKINWEIIKSRKELEYFEIVYQKKKKIFHAQANDLLKFKQLLAGKVVFEGIGDLFQPLFQVGKGSSAKVYSARNVLDNKVYAVKAIQKSFLMLSENGSGMQAFQSEIQILKTLSQYEQNFLVLSEIYEGDSTFYLVTSYLEGLNLSVELEKAKTLPQKRLPVQSIKMIMKKLLTNLKILHSLKIIHRDLKPDNLMFARKNDYSSLVLVDFGLATLELVDYYLFPKCGTPGYVAPEVLSSRRDQKYNNKVDIFSAGCIFYKLLTGQSLFQGQNFDEVLRSNRHCHINLELPIDGNYITDQSLDLLKKMLNTNGQIRISAIQALQHPFIDSTNQYSTQIIQTTGQLGIKNAIYQLNLAEFESKYNSQNEIGDEQNYKINDLKRYSFITEVQQQMSLSAKRSSGQFSGTFYQKDPLSALRTLKLYTETSQPLKNSSHSQHSVSQF</sequence>
<dbReference type="GO" id="GO:0004674">
    <property type="term" value="F:protein serine/threonine kinase activity"/>
    <property type="evidence" value="ECO:0007669"/>
    <property type="project" value="UniProtKB-KW"/>
</dbReference>
<evidence type="ECO:0000256" key="1">
    <source>
        <dbReference type="ARBA" id="ARBA00022741"/>
    </source>
</evidence>
<feature type="binding site" evidence="3">
    <location>
        <position position="139"/>
    </location>
    <ligand>
        <name>ATP</name>
        <dbReference type="ChEBI" id="CHEBI:30616"/>
    </ligand>
</feature>
<dbReference type="Proteomes" id="UP000688137">
    <property type="component" value="Unassembled WGS sequence"/>
</dbReference>
<dbReference type="PANTHER" id="PTHR44167">
    <property type="entry name" value="OVARIAN-SPECIFIC SERINE/THREONINE-PROTEIN KINASE LOK-RELATED"/>
    <property type="match status" value="1"/>
</dbReference>
<evidence type="ECO:0000313" key="7">
    <source>
        <dbReference type="Proteomes" id="UP000688137"/>
    </source>
</evidence>
<dbReference type="GO" id="GO:0005634">
    <property type="term" value="C:nucleus"/>
    <property type="evidence" value="ECO:0007669"/>
    <property type="project" value="TreeGrafter"/>
</dbReference>
<keyword evidence="4" id="KW-0808">Transferase</keyword>
<dbReference type="InterPro" id="IPR008271">
    <property type="entry name" value="Ser/Thr_kinase_AS"/>
</dbReference>
<dbReference type="InterPro" id="IPR000719">
    <property type="entry name" value="Prot_kinase_dom"/>
</dbReference>
<keyword evidence="7" id="KW-1185">Reference proteome</keyword>
<dbReference type="FunFam" id="1.10.510.10:FF:000945">
    <property type="entry name" value="Uncharacterized protein"/>
    <property type="match status" value="1"/>
</dbReference>
<reference evidence="6" key="1">
    <citation type="submission" date="2021-01" db="EMBL/GenBank/DDBJ databases">
        <authorList>
            <consortium name="Genoscope - CEA"/>
            <person name="William W."/>
        </authorList>
    </citation>
    <scope>NUCLEOTIDE SEQUENCE</scope>
</reference>
<feature type="domain" description="Protein kinase" evidence="5">
    <location>
        <begin position="110"/>
        <end position="382"/>
    </location>
</feature>
<dbReference type="EMBL" id="CAJJDM010000008">
    <property type="protein sequence ID" value="CAD8047058.1"/>
    <property type="molecule type" value="Genomic_DNA"/>
</dbReference>
<evidence type="ECO:0000256" key="3">
    <source>
        <dbReference type="PROSITE-ProRule" id="PRU10141"/>
    </source>
</evidence>
<dbReference type="InterPro" id="IPR017441">
    <property type="entry name" value="Protein_kinase_ATP_BS"/>
</dbReference>
<dbReference type="GO" id="GO:0044773">
    <property type="term" value="P:mitotic DNA damage checkpoint signaling"/>
    <property type="evidence" value="ECO:0007669"/>
    <property type="project" value="TreeGrafter"/>
</dbReference>
<accession>A0A8S1K9A2</accession>
<organism evidence="6 7">
    <name type="scientific">Paramecium primaurelia</name>
    <dbReference type="NCBI Taxonomy" id="5886"/>
    <lineage>
        <taxon>Eukaryota</taxon>
        <taxon>Sar</taxon>
        <taxon>Alveolata</taxon>
        <taxon>Ciliophora</taxon>
        <taxon>Intramacronucleata</taxon>
        <taxon>Oligohymenophorea</taxon>
        <taxon>Peniculida</taxon>
        <taxon>Parameciidae</taxon>
        <taxon>Paramecium</taxon>
    </lineage>
</organism>
<comment type="similarity">
    <text evidence="4">Belongs to the protein kinase superfamily.</text>
</comment>
<dbReference type="Pfam" id="PF00069">
    <property type="entry name" value="Pkinase"/>
    <property type="match status" value="1"/>
</dbReference>
<keyword evidence="4" id="KW-0418">Kinase</keyword>
<gene>
    <name evidence="6" type="ORF">PPRIM_AZ9-3.1.T0110238</name>
</gene>
<dbReference type="PANTHER" id="PTHR44167:SF18">
    <property type="entry name" value="PROTEIN KINASE DOMAIN-CONTAINING PROTEIN"/>
    <property type="match status" value="1"/>
</dbReference>